<feature type="transmembrane region" description="Helical" evidence="7">
    <location>
        <begin position="238"/>
        <end position="263"/>
    </location>
</feature>
<comment type="subcellular location">
    <subcellularLocation>
        <location evidence="1 7">Cell membrane</location>
        <topology evidence="1 7">Multi-pass membrane protein</topology>
    </subcellularLocation>
</comment>
<evidence type="ECO:0000256" key="4">
    <source>
        <dbReference type="ARBA" id="ARBA00022692"/>
    </source>
</evidence>
<evidence type="ECO:0000256" key="1">
    <source>
        <dbReference type="ARBA" id="ARBA00004651"/>
    </source>
</evidence>
<dbReference type="RefSeq" id="WP_310361842.1">
    <property type="nucleotide sequence ID" value="NZ_JAVDYB010000001.1"/>
</dbReference>
<keyword evidence="2 7" id="KW-0813">Transport</keyword>
<evidence type="ECO:0000256" key="6">
    <source>
        <dbReference type="ARBA" id="ARBA00023136"/>
    </source>
</evidence>
<evidence type="ECO:0000259" key="8">
    <source>
        <dbReference type="PROSITE" id="PS50928"/>
    </source>
</evidence>
<dbReference type="NCBIfam" id="TIGR01726">
    <property type="entry name" value="HEQRo_perm_3TM"/>
    <property type="match status" value="1"/>
</dbReference>
<sequence length="304" mass="33223">MSTDAVLYDHPGPRARIRNWILTAVFGAGLLALFYWIYLKFDEKGQWAATLWKPFLEQSTWVDFILPGLQQTLSAALVAMVLSLTFGVLFAVGRLSDHWWVRVPAGIVVEFFRAVPLLLLIFFIFFGLPYVIEDLRMEAFWAVVAGLTLYNGSVLAEAFRAGVQAVPRGQSEAAYGIGMRKNQVMRYILIPQAARAMLPVIVSQLVVLVKDTALGYIISFPELLQLGVNVLSANYANVVAAAIVVAIIYIIINSLLTALAGWVDRLTRRRGIRVPRTSANPGQTGVQPTAAAQNTTVSSGLGGG</sequence>
<feature type="domain" description="ABC transmembrane type-1" evidence="8">
    <location>
        <begin position="69"/>
        <end position="256"/>
    </location>
</feature>
<proteinExistence type="inferred from homology"/>
<comment type="similarity">
    <text evidence="7">Belongs to the binding-protein-dependent transport system permease family.</text>
</comment>
<protein>
    <submittedName>
        <fullName evidence="9">Glutamate transport system permease protein</fullName>
    </submittedName>
</protein>
<reference evidence="9" key="1">
    <citation type="submission" date="2023-07" db="EMBL/GenBank/DDBJ databases">
        <title>Sequencing the genomes of 1000 actinobacteria strains.</title>
        <authorList>
            <person name="Klenk H.-P."/>
        </authorList>
    </citation>
    <scope>NUCLEOTIDE SEQUENCE</scope>
    <source>
        <strain evidence="9">DSM 44707</strain>
    </source>
</reference>
<dbReference type="AlphaFoldDB" id="A0AAE4C737"/>
<dbReference type="PANTHER" id="PTHR30614:SF21">
    <property type="entry name" value="AMINO ACID ABC TRANSPORTER PERMEASE"/>
    <property type="match status" value="1"/>
</dbReference>
<dbReference type="EMBL" id="JAVDYB010000001">
    <property type="protein sequence ID" value="MDR7273448.1"/>
    <property type="molecule type" value="Genomic_DNA"/>
</dbReference>
<feature type="transmembrane region" description="Helical" evidence="7">
    <location>
        <begin position="20"/>
        <end position="38"/>
    </location>
</feature>
<comment type="caution">
    <text evidence="9">The sequence shown here is derived from an EMBL/GenBank/DDBJ whole genome shotgun (WGS) entry which is preliminary data.</text>
</comment>
<feature type="transmembrane region" description="Helical" evidence="7">
    <location>
        <begin position="196"/>
        <end position="218"/>
    </location>
</feature>
<dbReference type="PANTHER" id="PTHR30614">
    <property type="entry name" value="MEMBRANE COMPONENT OF AMINO ACID ABC TRANSPORTER"/>
    <property type="match status" value="1"/>
</dbReference>
<feature type="transmembrane region" description="Helical" evidence="7">
    <location>
        <begin position="139"/>
        <end position="159"/>
    </location>
</feature>
<evidence type="ECO:0000256" key="5">
    <source>
        <dbReference type="ARBA" id="ARBA00022989"/>
    </source>
</evidence>
<evidence type="ECO:0000313" key="10">
    <source>
        <dbReference type="Proteomes" id="UP001183643"/>
    </source>
</evidence>
<dbReference type="PROSITE" id="PS50928">
    <property type="entry name" value="ABC_TM1"/>
    <property type="match status" value="1"/>
</dbReference>
<name>A0AAE4C737_9ACTN</name>
<dbReference type="InterPro" id="IPR043429">
    <property type="entry name" value="ArtM/GltK/GlnP/TcyL/YhdX-like"/>
</dbReference>
<accession>A0AAE4C737</accession>
<dbReference type="Proteomes" id="UP001183643">
    <property type="component" value="Unassembled WGS sequence"/>
</dbReference>
<dbReference type="InterPro" id="IPR010065">
    <property type="entry name" value="AA_ABC_transptr_permease_3TM"/>
</dbReference>
<evidence type="ECO:0000256" key="2">
    <source>
        <dbReference type="ARBA" id="ARBA00022448"/>
    </source>
</evidence>
<organism evidence="9 10">
    <name type="scientific">Catenuloplanes atrovinosus</name>
    <dbReference type="NCBI Taxonomy" id="137266"/>
    <lineage>
        <taxon>Bacteria</taxon>
        <taxon>Bacillati</taxon>
        <taxon>Actinomycetota</taxon>
        <taxon>Actinomycetes</taxon>
        <taxon>Micromonosporales</taxon>
        <taxon>Micromonosporaceae</taxon>
        <taxon>Catenuloplanes</taxon>
    </lineage>
</organism>
<dbReference type="InterPro" id="IPR035906">
    <property type="entry name" value="MetI-like_sf"/>
</dbReference>
<dbReference type="SUPFAM" id="SSF161098">
    <property type="entry name" value="MetI-like"/>
    <property type="match status" value="1"/>
</dbReference>
<dbReference type="GO" id="GO:0043190">
    <property type="term" value="C:ATP-binding cassette (ABC) transporter complex"/>
    <property type="evidence" value="ECO:0007669"/>
    <property type="project" value="InterPro"/>
</dbReference>
<gene>
    <name evidence="9" type="ORF">J2S41_000226</name>
</gene>
<dbReference type="GO" id="GO:0022857">
    <property type="term" value="F:transmembrane transporter activity"/>
    <property type="evidence" value="ECO:0007669"/>
    <property type="project" value="InterPro"/>
</dbReference>
<dbReference type="GO" id="GO:0006865">
    <property type="term" value="P:amino acid transport"/>
    <property type="evidence" value="ECO:0007669"/>
    <property type="project" value="TreeGrafter"/>
</dbReference>
<dbReference type="CDD" id="cd06261">
    <property type="entry name" value="TM_PBP2"/>
    <property type="match status" value="1"/>
</dbReference>
<dbReference type="InterPro" id="IPR000515">
    <property type="entry name" value="MetI-like"/>
</dbReference>
<evidence type="ECO:0000256" key="3">
    <source>
        <dbReference type="ARBA" id="ARBA00022475"/>
    </source>
</evidence>
<dbReference type="Gene3D" id="1.10.3720.10">
    <property type="entry name" value="MetI-like"/>
    <property type="match status" value="1"/>
</dbReference>
<keyword evidence="3" id="KW-1003">Cell membrane</keyword>
<dbReference type="Pfam" id="PF00528">
    <property type="entry name" value="BPD_transp_1"/>
    <property type="match status" value="1"/>
</dbReference>
<feature type="transmembrane region" description="Helical" evidence="7">
    <location>
        <begin position="73"/>
        <end position="93"/>
    </location>
</feature>
<evidence type="ECO:0000313" key="9">
    <source>
        <dbReference type="EMBL" id="MDR7273448.1"/>
    </source>
</evidence>
<evidence type="ECO:0000256" key="7">
    <source>
        <dbReference type="RuleBase" id="RU363032"/>
    </source>
</evidence>
<feature type="transmembrane region" description="Helical" evidence="7">
    <location>
        <begin position="105"/>
        <end position="127"/>
    </location>
</feature>
<keyword evidence="10" id="KW-1185">Reference proteome</keyword>
<keyword evidence="4 7" id="KW-0812">Transmembrane</keyword>
<keyword evidence="5 7" id="KW-1133">Transmembrane helix</keyword>
<keyword evidence="6 7" id="KW-0472">Membrane</keyword>